<sequence>MRRKSTSKMGLWIVIFLGSAFSVNTIRRNVNSRTDQALAKITRTLSTDALIVSNVLRTLLLR</sequence>
<keyword evidence="2" id="KW-1185">Reference proteome</keyword>
<organism evidence="1 2">
    <name type="scientific">Fibrella rubiginis</name>
    <dbReference type="NCBI Taxonomy" id="2817060"/>
    <lineage>
        <taxon>Bacteria</taxon>
        <taxon>Pseudomonadati</taxon>
        <taxon>Bacteroidota</taxon>
        <taxon>Cytophagia</taxon>
        <taxon>Cytophagales</taxon>
        <taxon>Spirosomataceae</taxon>
        <taxon>Fibrella</taxon>
    </lineage>
</organism>
<dbReference type="EMBL" id="JAFMYV010000001">
    <property type="protein sequence ID" value="MBO0935579.1"/>
    <property type="molecule type" value="Genomic_DNA"/>
</dbReference>
<dbReference type="AlphaFoldDB" id="A0A939GE57"/>
<evidence type="ECO:0000313" key="1">
    <source>
        <dbReference type="EMBL" id="MBO0935579.1"/>
    </source>
</evidence>
<comment type="caution">
    <text evidence="1">The sequence shown here is derived from an EMBL/GenBank/DDBJ whole genome shotgun (WGS) entry which is preliminary data.</text>
</comment>
<gene>
    <name evidence="1" type="ORF">J2I47_03360</name>
</gene>
<dbReference type="RefSeq" id="WP_207363121.1">
    <property type="nucleotide sequence ID" value="NZ_JAFMYV010000001.1"/>
</dbReference>
<accession>A0A939GE57</accession>
<protein>
    <submittedName>
        <fullName evidence="1">Uncharacterized protein</fullName>
    </submittedName>
</protein>
<evidence type="ECO:0000313" key="2">
    <source>
        <dbReference type="Proteomes" id="UP000664034"/>
    </source>
</evidence>
<name>A0A939GE57_9BACT</name>
<dbReference type="Proteomes" id="UP000664034">
    <property type="component" value="Unassembled WGS sequence"/>
</dbReference>
<reference evidence="1" key="1">
    <citation type="submission" date="2021-03" db="EMBL/GenBank/DDBJ databases">
        <title>Fibrella sp. HMF5335 genome sequencing and assembly.</title>
        <authorList>
            <person name="Kang H."/>
            <person name="Kim H."/>
            <person name="Bae S."/>
            <person name="Joh K."/>
        </authorList>
    </citation>
    <scope>NUCLEOTIDE SEQUENCE</scope>
    <source>
        <strain evidence="1">HMF5335</strain>
    </source>
</reference>
<proteinExistence type="predicted"/>